<keyword evidence="5" id="KW-0949">S-adenosyl-L-methionine</keyword>
<evidence type="ECO:0000259" key="6">
    <source>
        <dbReference type="Pfam" id="PF00590"/>
    </source>
</evidence>
<comment type="caution">
    <text evidence="7">The sequence shown here is derived from an EMBL/GenBank/DDBJ whole genome shotgun (WGS) entry which is preliminary data.</text>
</comment>
<accession>A0ABW5NAK5</accession>
<dbReference type="InterPro" id="IPR029063">
    <property type="entry name" value="SAM-dependent_MTases_sf"/>
</dbReference>
<dbReference type="SUPFAM" id="SSF53790">
    <property type="entry name" value="Tetrapyrrole methylase"/>
    <property type="match status" value="1"/>
</dbReference>
<keyword evidence="8" id="KW-1185">Reference proteome</keyword>
<dbReference type="InterPro" id="IPR014777">
    <property type="entry name" value="4pyrrole_Mease_sub1"/>
</dbReference>
<dbReference type="NCBIfam" id="TIGR02467">
    <property type="entry name" value="CbiE"/>
    <property type="match status" value="1"/>
</dbReference>
<dbReference type="RefSeq" id="WP_378254323.1">
    <property type="nucleotide sequence ID" value="NZ_JBHSJV010000001.1"/>
</dbReference>
<comment type="pathway">
    <text evidence="1">Cofactor biosynthesis; adenosylcobalamin biosynthesis.</text>
</comment>
<evidence type="ECO:0000313" key="7">
    <source>
        <dbReference type="EMBL" id="MFD2592348.1"/>
    </source>
</evidence>
<feature type="domain" description="Tetrapyrrole methylase" evidence="6">
    <location>
        <begin position="53"/>
        <end position="190"/>
    </location>
</feature>
<dbReference type="EMBL" id="JBHULX010000039">
    <property type="protein sequence ID" value="MFD2592348.1"/>
    <property type="molecule type" value="Genomic_DNA"/>
</dbReference>
<dbReference type="Gene3D" id="3.40.50.150">
    <property type="entry name" value="Vaccinia Virus protein VP39"/>
    <property type="match status" value="1"/>
</dbReference>
<dbReference type="CDD" id="cd11644">
    <property type="entry name" value="Precorrin-6Y-MT"/>
    <property type="match status" value="1"/>
</dbReference>
<dbReference type="SUPFAM" id="SSF53335">
    <property type="entry name" value="S-adenosyl-L-methionine-dependent methyltransferases"/>
    <property type="match status" value="1"/>
</dbReference>
<gene>
    <name evidence="7" type="primary">cbiE</name>
    <name evidence="7" type="ORF">ACFSTE_16030</name>
</gene>
<protein>
    <submittedName>
        <fullName evidence="7">Precorrin-6y C5,15-methyltransferase (Decarboxylating) subunit CbiE</fullName>
    </submittedName>
</protein>
<dbReference type="InterPro" id="IPR012818">
    <property type="entry name" value="CbiE"/>
</dbReference>
<keyword evidence="2" id="KW-0169">Cobalamin biosynthesis</keyword>
<dbReference type="InterPro" id="IPR000878">
    <property type="entry name" value="4pyrrol_Mease"/>
</dbReference>
<dbReference type="Gene3D" id="3.40.1010.10">
    <property type="entry name" value="Cobalt-precorrin-4 Transmethylase, Domain 1"/>
    <property type="match status" value="1"/>
</dbReference>
<dbReference type="InterPro" id="IPR006365">
    <property type="entry name" value="Cbl_synth_CobL"/>
</dbReference>
<evidence type="ECO:0000256" key="5">
    <source>
        <dbReference type="ARBA" id="ARBA00022691"/>
    </source>
</evidence>
<evidence type="ECO:0000313" key="8">
    <source>
        <dbReference type="Proteomes" id="UP001597459"/>
    </source>
</evidence>
<dbReference type="InterPro" id="IPR014008">
    <property type="entry name" value="Cbl_synth_MTase_CbiT"/>
</dbReference>
<dbReference type="InterPro" id="IPR035996">
    <property type="entry name" value="4pyrrol_Methylase_sf"/>
</dbReference>
<dbReference type="InterPro" id="IPR050714">
    <property type="entry name" value="Cobalamin_biosynth_MTase"/>
</dbReference>
<dbReference type="CDD" id="cd02440">
    <property type="entry name" value="AdoMet_MTases"/>
    <property type="match status" value="1"/>
</dbReference>
<sequence>MRFNIIGIGNKIPDFNNREKDLISKNRVFSGGKRHYNLVKTFLPEGHHWIYIQGAMANVFEQYEKAENTIVVFASGNPLFYGFANTLKNRYPTAHFTIISHYSAIQLLADKMALNSNSLQTVSVHGRSWEALDNCIIKQPSLIGVLTDKNKSPDKIAARLLRYGYDNYTVIVGEELEGDKERLRTLSLEETSKESFYPLNCVILVKKKHRKVDFGLKDQSFRGLAGRPGMITKMPVRLTSLHLLEVLHKKVLWDIGFCTGSISIEARLKNPNLKVIAFEKRESCQLIMQENEERFGVFEIEKRIGDFFEQDIEELPEPDTVFIGGHGGRLAELLERLVSILPDEGIIVFNAVREESKKTFSTVCSRLGLLLVENMAMTIDNHNTIHLFKAIKK</sequence>
<reference evidence="8" key="1">
    <citation type="journal article" date="2019" name="Int. J. Syst. Evol. Microbiol.">
        <title>The Global Catalogue of Microorganisms (GCM) 10K type strain sequencing project: providing services to taxonomists for standard genome sequencing and annotation.</title>
        <authorList>
            <consortium name="The Broad Institute Genomics Platform"/>
            <consortium name="The Broad Institute Genome Sequencing Center for Infectious Disease"/>
            <person name="Wu L."/>
            <person name="Ma J."/>
        </authorList>
    </citation>
    <scope>NUCLEOTIDE SEQUENCE [LARGE SCALE GENOMIC DNA]</scope>
    <source>
        <strain evidence="8">KCTC 42423</strain>
    </source>
</reference>
<keyword evidence="4" id="KW-0808">Transferase</keyword>
<keyword evidence="3" id="KW-0489">Methyltransferase</keyword>
<dbReference type="PANTHER" id="PTHR43182:SF1">
    <property type="entry name" value="COBALT-PRECORRIN-7 C(5)-METHYLTRANSFERASE"/>
    <property type="match status" value="1"/>
</dbReference>
<evidence type="ECO:0000256" key="1">
    <source>
        <dbReference type="ARBA" id="ARBA00004953"/>
    </source>
</evidence>
<dbReference type="PIRSF" id="PIRSF036428">
    <property type="entry name" value="CobL"/>
    <property type="match status" value="1"/>
</dbReference>
<dbReference type="Proteomes" id="UP001597459">
    <property type="component" value="Unassembled WGS sequence"/>
</dbReference>
<proteinExistence type="predicted"/>
<dbReference type="PANTHER" id="PTHR43182">
    <property type="entry name" value="COBALT-PRECORRIN-6B C(15)-METHYLTRANSFERASE (DECARBOXYLATING)"/>
    <property type="match status" value="1"/>
</dbReference>
<organism evidence="7 8">
    <name type="scientific">Aquimarina hainanensis</name>
    <dbReference type="NCBI Taxonomy" id="1578017"/>
    <lineage>
        <taxon>Bacteria</taxon>
        <taxon>Pseudomonadati</taxon>
        <taxon>Bacteroidota</taxon>
        <taxon>Flavobacteriia</taxon>
        <taxon>Flavobacteriales</taxon>
        <taxon>Flavobacteriaceae</taxon>
        <taxon>Aquimarina</taxon>
    </lineage>
</organism>
<evidence type="ECO:0000256" key="3">
    <source>
        <dbReference type="ARBA" id="ARBA00022603"/>
    </source>
</evidence>
<name>A0ABW5NAK5_9FLAO</name>
<evidence type="ECO:0000256" key="4">
    <source>
        <dbReference type="ARBA" id="ARBA00022679"/>
    </source>
</evidence>
<evidence type="ECO:0000256" key="2">
    <source>
        <dbReference type="ARBA" id="ARBA00022573"/>
    </source>
</evidence>
<dbReference type="Pfam" id="PF00590">
    <property type="entry name" value="TP_methylase"/>
    <property type="match status" value="1"/>
</dbReference>
<dbReference type="NCBIfam" id="TIGR02469">
    <property type="entry name" value="CbiT"/>
    <property type="match status" value="1"/>
</dbReference>